<dbReference type="UniPathway" id="UPA00041">
    <property type="reaction ID" value="UER00436"/>
</dbReference>
<proteinExistence type="inferred from homology"/>
<feature type="binding site" evidence="9">
    <location>
        <position position="60"/>
    </location>
    <ligand>
        <name>Zn(2+)</name>
        <dbReference type="ChEBI" id="CHEBI:29105"/>
    </ligand>
</feature>
<evidence type="ECO:0000313" key="11">
    <source>
        <dbReference type="EMBL" id="APF17516.1"/>
    </source>
</evidence>
<evidence type="ECO:0000259" key="10">
    <source>
        <dbReference type="PROSITE" id="PS51464"/>
    </source>
</evidence>
<dbReference type="Gene3D" id="3.40.50.10490">
    <property type="entry name" value="Glucose-6-phosphate isomerase like protein, domain 1"/>
    <property type="match status" value="1"/>
</dbReference>
<feature type="binding site" evidence="9">
    <location>
        <begin position="51"/>
        <end position="53"/>
    </location>
    <ligand>
        <name>substrate</name>
    </ligand>
</feature>
<dbReference type="GO" id="GO:2001061">
    <property type="term" value="P:D-glycero-D-manno-heptose 7-phosphate biosynthetic process"/>
    <property type="evidence" value="ECO:0007669"/>
    <property type="project" value="UniProtKB-UniPathway"/>
</dbReference>
<dbReference type="InParanoid" id="H1XUR3"/>
<evidence type="ECO:0000256" key="7">
    <source>
        <dbReference type="ARBA" id="ARBA00023235"/>
    </source>
</evidence>
<evidence type="ECO:0000256" key="5">
    <source>
        <dbReference type="ARBA" id="ARBA00022723"/>
    </source>
</evidence>
<dbReference type="GO" id="GO:0008270">
    <property type="term" value="F:zinc ion binding"/>
    <property type="evidence" value="ECO:0007669"/>
    <property type="project" value="UniProtKB-UniRule"/>
</dbReference>
<dbReference type="EC" id="5.3.1.28" evidence="9"/>
<dbReference type="Proteomes" id="UP000183868">
    <property type="component" value="Chromosome"/>
</dbReference>
<protein>
    <recommendedName>
        <fullName evidence="9">Phosphoheptose isomerase</fullName>
        <ecNumber evidence="9">5.3.1.28</ecNumber>
    </recommendedName>
    <alternativeName>
        <fullName evidence="9">Sedoheptulose 7-phosphate isomerase</fullName>
    </alternativeName>
</protein>
<comment type="catalytic activity">
    <reaction evidence="1 9">
        <text>2 D-sedoheptulose 7-phosphate = D-glycero-alpha-D-manno-heptose 7-phosphate + D-glycero-beta-D-manno-heptose 7-phosphate</text>
        <dbReference type="Rhea" id="RHEA:27489"/>
        <dbReference type="ChEBI" id="CHEBI:57483"/>
        <dbReference type="ChEBI" id="CHEBI:60203"/>
        <dbReference type="ChEBI" id="CHEBI:60204"/>
        <dbReference type="EC" id="5.3.1.28"/>
    </reaction>
</comment>
<dbReference type="PROSITE" id="PS51464">
    <property type="entry name" value="SIS"/>
    <property type="match status" value="1"/>
</dbReference>
<reference evidence="12 13" key="1">
    <citation type="submission" date="2011-09" db="EMBL/GenBank/DDBJ databases">
        <title>The permanent draft genome of Caldithrix abyssi DSM 13497.</title>
        <authorList>
            <consortium name="US DOE Joint Genome Institute (JGI-PGF)"/>
            <person name="Lucas S."/>
            <person name="Han J."/>
            <person name="Lapidus A."/>
            <person name="Bruce D."/>
            <person name="Goodwin L."/>
            <person name="Pitluck S."/>
            <person name="Peters L."/>
            <person name="Kyrpides N."/>
            <person name="Mavromatis K."/>
            <person name="Ivanova N."/>
            <person name="Mikhailova N."/>
            <person name="Chertkov O."/>
            <person name="Detter J.C."/>
            <person name="Tapia R."/>
            <person name="Han C."/>
            <person name="Land M."/>
            <person name="Hauser L."/>
            <person name="Markowitz V."/>
            <person name="Cheng J.-F."/>
            <person name="Hugenholtz P."/>
            <person name="Woyke T."/>
            <person name="Wu D."/>
            <person name="Spring S."/>
            <person name="Brambilla E."/>
            <person name="Klenk H.-P."/>
            <person name="Eisen J.A."/>
        </authorList>
    </citation>
    <scope>NUCLEOTIDE SEQUENCE [LARGE SCALE GENOMIC DNA]</scope>
    <source>
        <strain evidence="12 13">DSM 13497</strain>
    </source>
</reference>
<comment type="pathway">
    <text evidence="9">Carbohydrate biosynthesis; D-glycero-D-manno-heptose 7-phosphate biosynthesis; D-glycero-alpha-D-manno-heptose 7-phosphate and D-glycero-beta-D-manno-heptose 7-phosphate from sedoheptulose 7-phosphate: step 1/1.</text>
</comment>
<dbReference type="GO" id="GO:0008968">
    <property type="term" value="F:D-sedoheptulose 7-phosphate isomerase activity"/>
    <property type="evidence" value="ECO:0007669"/>
    <property type="project" value="UniProtKB-UniRule"/>
</dbReference>
<feature type="binding site" evidence="9">
    <location>
        <position position="181"/>
    </location>
    <ligand>
        <name>Zn(2+)</name>
        <dbReference type="ChEBI" id="CHEBI:29105"/>
    </ligand>
</feature>
<feature type="binding site" evidence="9">
    <location>
        <position position="64"/>
    </location>
    <ligand>
        <name>Zn(2+)</name>
        <dbReference type="ChEBI" id="CHEBI:29105"/>
    </ligand>
</feature>
<comment type="miscellaneous">
    <text evidence="9">The reaction produces a racemic mixture of D-glycero-alpha-D-manno-heptose 7-phosphate and D-glycero-beta-D-manno-heptose 7-phosphate.</text>
</comment>
<feature type="binding site" evidence="9">
    <location>
        <position position="64"/>
    </location>
    <ligand>
        <name>substrate</name>
    </ligand>
</feature>
<dbReference type="Pfam" id="PF13580">
    <property type="entry name" value="SIS_2"/>
    <property type="match status" value="1"/>
</dbReference>
<keyword evidence="6 9" id="KW-0862">Zinc</keyword>
<reference evidence="11 14" key="2">
    <citation type="submission" date="2016-11" db="EMBL/GenBank/DDBJ databases">
        <title>Genomic analysis of Caldithrix abyssi and proposal of a novel bacterial phylum Caldithrichaeota.</title>
        <authorList>
            <person name="Kublanov I."/>
            <person name="Sigalova O."/>
            <person name="Gavrilov S."/>
            <person name="Lebedinsky A."/>
            <person name="Ivanova N."/>
            <person name="Daum C."/>
            <person name="Reddy T."/>
            <person name="Klenk H.P."/>
            <person name="Goker M."/>
            <person name="Reva O."/>
            <person name="Miroshnichenko M."/>
            <person name="Kyprides N."/>
            <person name="Woyke T."/>
            <person name="Gelfand M."/>
        </authorList>
    </citation>
    <scope>NUCLEOTIDE SEQUENCE [LARGE SCALE GENOMIC DNA]</scope>
    <source>
        <strain evidence="11 14">LF13</strain>
    </source>
</reference>
<evidence type="ECO:0000256" key="8">
    <source>
        <dbReference type="ARBA" id="ARBA00023277"/>
    </source>
</evidence>
<evidence type="ECO:0000256" key="1">
    <source>
        <dbReference type="ARBA" id="ARBA00000348"/>
    </source>
</evidence>
<comment type="similarity">
    <text evidence="3 9">Belongs to the SIS family. GmhA subfamily.</text>
</comment>
<dbReference type="CDD" id="cd05006">
    <property type="entry name" value="SIS_GmhA"/>
    <property type="match status" value="1"/>
</dbReference>
<evidence type="ECO:0000256" key="9">
    <source>
        <dbReference type="HAMAP-Rule" id="MF_00067"/>
    </source>
</evidence>
<dbReference type="InterPro" id="IPR035461">
    <property type="entry name" value="GmhA/DiaA"/>
</dbReference>
<dbReference type="RefSeq" id="WP_006928777.1">
    <property type="nucleotide sequence ID" value="NZ_CM001402.1"/>
</dbReference>
<dbReference type="InterPro" id="IPR046348">
    <property type="entry name" value="SIS_dom_sf"/>
</dbReference>
<feature type="binding site" evidence="9">
    <location>
        <begin position="95"/>
        <end position="96"/>
    </location>
    <ligand>
        <name>substrate</name>
    </ligand>
</feature>
<dbReference type="STRING" id="880073.Cabys_765"/>
<dbReference type="PANTHER" id="PTHR30390:SF6">
    <property type="entry name" value="DNAA INITIATOR-ASSOCIATING PROTEIN DIAA"/>
    <property type="match status" value="1"/>
</dbReference>
<dbReference type="InterPro" id="IPR050099">
    <property type="entry name" value="SIS_GmhA/DiaA_subfam"/>
</dbReference>
<dbReference type="GO" id="GO:0005737">
    <property type="term" value="C:cytoplasm"/>
    <property type="evidence" value="ECO:0007669"/>
    <property type="project" value="UniProtKB-SubCell"/>
</dbReference>
<feature type="binding site" evidence="9">
    <location>
        <position position="173"/>
    </location>
    <ligand>
        <name>substrate</name>
    </ligand>
</feature>
<dbReference type="FunCoup" id="H1XUR3">
    <property type="interactions" value="63"/>
</dbReference>
<feature type="domain" description="SIS" evidence="10">
    <location>
        <begin position="36"/>
        <end position="195"/>
    </location>
</feature>
<keyword evidence="13" id="KW-1185">Reference proteome</keyword>
<dbReference type="PaxDb" id="880073-Calab_1999"/>
<dbReference type="EMBL" id="CM001402">
    <property type="protein sequence ID" value="EHO41612.1"/>
    <property type="molecule type" value="Genomic_DNA"/>
</dbReference>
<dbReference type="InterPro" id="IPR001347">
    <property type="entry name" value="SIS_dom"/>
</dbReference>
<evidence type="ECO:0000313" key="13">
    <source>
        <dbReference type="Proteomes" id="UP000004671"/>
    </source>
</evidence>
<evidence type="ECO:0000256" key="4">
    <source>
        <dbReference type="ARBA" id="ARBA00022490"/>
    </source>
</evidence>
<evidence type="ECO:0000256" key="2">
    <source>
        <dbReference type="ARBA" id="ARBA00004496"/>
    </source>
</evidence>
<accession>H1XUR3</accession>
<feature type="binding site" evidence="9">
    <location>
        <begin position="121"/>
        <end position="123"/>
    </location>
    <ligand>
        <name>substrate</name>
    </ligand>
</feature>
<evidence type="ECO:0000256" key="6">
    <source>
        <dbReference type="ARBA" id="ARBA00022833"/>
    </source>
</evidence>
<dbReference type="AlphaFoldDB" id="H1XUR3"/>
<dbReference type="InterPro" id="IPR004515">
    <property type="entry name" value="Phosphoheptose_Isoase"/>
</dbReference>
<evidence type="ECO:0000313" key="14">
    <source>
        <dbReference type="Proteomes" id="UP000183868"/>
    </source>
</evidence>
<comment type="cofactor">
    <cofactor evidence="9">
        <name>Zn(2+)</name>
        <dbReference type="ChEBI" id="CHEBI:29105"/>
    </cofactor>
    <text evidence="9">Binds 1 zinc ion per subunit.</text>
</comment>
<keyword evidence="7 9" id="KW-0413">Isomerase</keyword>
<keyword evidence="4 9" id="KW-0963">Cytoplasm</keyword>
<dbReference type="GO" id="GO:0097367">
    <property type="term" value="F:carbohydrate derivative binding"/>
    <property type="evidence" value="ECO:0007669"/>
    <property type="project" value="InterPro"/>
</dbReference>
<evidence type="ECO:0000313" key="12">
    <source>
        <dbReference type="EMBL" id="EHO41612.1"/>
    </source>
</evidence>
<dbReference type="SUPFAM" id="SSF53697">
    <property type="entry name" value="SIS domain"/>
    <property type="match status" value="1"/>
</dbReference>
<dbReference type="EMBL" id="CP018099">
    <property type="protein sequence ID" value="APF17516.1"/>
    <property type="molecule type" value="Genomic_DNA"/>
</dbReference>
<feature type="binding site" evidence="9">
    <location>
        <position position="126"/>
    </location>
    <ligand>
        <name>substrate</name>
    </ligand>
</feature>
<dbReference type="PANTHER" id="PTHR30390">
    <property type="entry name" value="SEDOHEPTULOSE 7-PHOSPHATE ISOMERASE / DNAA INITIATOR-ASSOCIATING FACTOR FOR REPLICATION INITIATION"/>
    <property type="match status" value="1"/>
</dbReference>
<name>H1XUR3_CALAY</name>
<gene>
    <name evidence="9 11" type="primary">gmhA</name>
    <name evidence="11" type="ORF">Cabys_765</name>
    <name evidence="12" type="ORF">Calab_1999</name>
</gene>
<comment type="function">
    <text evidence="9">Catalyzes the isomerization of sedoheptulose 7-phosphate in D-glycero-D-manno-heptose 7-phosphate.</text>
</comment>
<organism evidence="12 13">
    <name type="scientific">Caldithrix abyssi DSM 13497</name>
    <dbReference type="NCBI Taxonomy" id="880073"/>
    <lineage>
        <taxon>Bacteria</taxon>
        <taxon>Pseudomonadati</taxon>
        <taxon>Calditrichota</taxon>
        <taxon>Calditrichia</taxon>
        <taxon>Calditrichales</taxon>
        <taxon>Calditrichaceae</taxon>
        <taxon>Caldithrix</taxon>
    </lineage>
</organism>
<keyword evidence="8 9" id="KW-0119">Carbohydrate metabolism</keyword>
<dbReference type="HOGENOM" id="CLU_080999_4_0_0"/>
<dbReference type="HAMAP" id="MF_00067">
    <property type="entry name" value="GmhA"/>
    <property type="match status" value="1"/>
</dbReference>
<feature type="binding site" evidence="9">
    <location>
        <position position="173"/>
    </location>
    <ligand>
        <name>Zn(2+)</name>
        <dbReference type="ChEBI" id="CHEBI:29105"/>
    </ligand>
</feature>
<dbReference type="eggNOG" id="COG0279">
    <property type="taxonomic scope" value="Bacteria"/>
</dbReference>
<dbReference type="KEGG" id="caby:Cabys_765"/>
<dbReference type="OrthoDB" id="9810929at2"/>
<sequence length="195" mass="20907">MKFLDSIKNHFEESIQVKRLTFNHCAPTIEQAVDIMVKSFKDGKKLLLCGNGGSAADAQHIAAEFVIRLSHELDRPALPAIALTTDTSVLTAGSNDLGYELVFARQVEALGQSGDVFLGITTSGNSPNILRAAEMARKKGMATIGFLGNDGGRGKSLFDAPIVVPSVNVQHIQEAHITIGHIIVELVEKTLFAAK</sequence>
<comment type="subcellular location">
    <subcellularLocation>
        <location evidence="2 9">Cytoplasm</location>
    </subcellularLocation>
</comment>
<dbReference type="GO" id="GO:0005975">
    <property type="term" value="P:carbohydrate metabolic process"/>
    <property type="evidence" value="ECO:0007669"/>
    <property type="project" value="UniProtKB-UniRule"/>
</dbReference>
<dbReference type="Proteomes" id="UP000004671">
    <property type="component" value="Chromosome"/>
</dbReference>
<evidence type="ECO:0000256" key="3">
    <source>
        <dbReference type="ARBA" id="ARBA00009894"/>
    </source>
</evidence>
<keyword evidence="5 9" id="KW-0479">Metal-binding</keyword>